<feature type="domain" description="CT398-like coiled coil hairpin" evidence="3">
    <location>
        <begin position="16"/>
        <end position="193"/>
    </location>
</feature>
<dbReference type="EMBL" id="JZDQ02000052">
    <property type="protein sequence ID" value="OIJ23858.1"/>
    <property type="molecule type" value="Genomic_DNA"/>
</dbReference>
<dbReference type="PANTHER" id="PTHR39082:SF1">
    <property type="entry name" value="SCAVENGER RECEPTOR CLASS A MEMBER 3"/>
    <property type="match status" value="1"/>
</dbReference>
<evidence type="ECO:0000313" key="5">
    <source>
        <dbReference type="Proteomes" id="UP000033772"/>
    </source>
</evidence>
<evidence type="ECO:0000259" key="3">
    <source>
        <dbReference type="Pfam" id="PF24481"/>
    </source>
</evidence>
<dbReference type="Pfam" id="PF24481">
    <property type="entry name" value="CT398_CC"/>
    <property type="match status" value="1"/>
</dbReference>
<dbReference type="InterPro" id="IPR056003">
    <property type="entry name" value="CT398_CC_hairpin"/>
</dbReference>
<dbReference type="STRING" id="1844.UG56_025685"/>
<name>A0A1J4MX63_9ACTN</name>
<dbReference type="Proteomes" id="UP000033772">
    <property type="component" value="Unassembled WGS sequence"/>
</dbReference>
<sequence>MKADPFAQVKLLDVCELDSRALQLRHRRAHLPQAAVVAELQASKKTTDDAVRDARVIRDDLERVQKKADADVEAVKTRRKRDQERMDSGAISSAKDLERMQHELATLDRRISVLEDEELEVMEQLEGAQATVTRLEAELAEITEKLAVAIDSVDVETSKIDAELAGVAEERTPALEGIPEDLLALYERLSSKMGVGAAELRARRCGGCNLQLDPAEISRIRGLAADEVVRCEECSRILVRTAESGL</sequence>
<dbReference type="Pfam" id="PF02591">
    <property type="entry name" value="Zn_ribbon_9"/>
    <property type="match status" value="1"/>
</dbReference>
<organism evidence="4 5">
    <name type="scientific">Nocardioides luteus</name>
    <dbReference type="NCBI Taxonomy" id="1844"/>
    <lineage>
        <taxon>Bacteria</taxon>
        <taxon>Bacillati</taxon>
        <taxon>Actinomycetota</taxon>
        <taxon>Actinomycetes</taxon>
        <taxon>Propionibacteriales</taxon>
        <taxon>Nocardioidaceae</taxon>
        <taxon>Nocardioides</taxon>
    </lineage>
</organism>
<gene>
    <name evidence="4" type="ORF">UG56_025685</name>
</gene>
<evidence type="ECO:0000313" key="4">
    <source>
        <dbReference type="EMBL" id="OIJ23858.1"/>
    </source>
</evidence>
<evidence type="ECO:0000259" key="2">
    <source>
        <dbReference type="Pfam" id="PF02591"/>
    </source>
</evidence>
<accession>A0A1J4MX63</accession>
<dbReference type="AlphaFoldDB" id="A0A1J4MX63"/>
<keyword evidence="1" id="KW-0175">Coiled coil</keyword>
<dbReference type="Gene3D" id="1.10.287.1490">
    <property type="match status" value="1"/>
</dbReference>
<dbReference type="PANTHER" id="PTHR39082">
    <property type="entry name" value="PHOSPHOLIPASE C-BETA-2-RELATED"/>
    <property type="match status" value="1"/>
</dbReference>
<protein>
    <submittedName>
        <fullName evidence="4">Uncharacterized protein</fullName>
    </submittedName>
</protein>
<evidence type="ECO:0000256" key="1">
    <source>
        <dbReference type="SAM" id="Coils"/>
    </source>
</evidence>
<keyword evidence="5" id="KW-1185">Reference proteome</keyword>
<feature type="coiled-coil region" evidence="1">
    <location>
        <begin position="97"/>
        <end position="152"/>
    </location>
</feature>
<comment type="caution">
    <text evidence="4">The sequence shown here is derived from an EMBL/GenBank/DDBJ whole genome shotgun (WGS) entry which is preliminary data.</text>
</comment>
<feature type="domain" description="C4-type zinc ribbon" evidence="2">
    <location>
        <begin position="204"/>
        <end position="238"/>
    </location>
</feature>
<dbReference type="InterPro" id="IPR003743">
    <property type="entry name" value="Zf-RING_7"/>
</dbReference>
<proteinExistence type="predicted"/>
<dbReference type="InterPro" id="IPR052376">
    <property type="entry name" value="Oxidative_Scav/Glycosyltrans"/>
</dbReference>
<reference evidence="4" key="1">
    <citation type="submission" date="2016-10" db="EMBL/GenBank/DDBJ databases">
        <title>Draft Genome Sequence of Nocardioides luteus Strain BAFB, an Alkane-Degrading Bacterium Isolated from JP-7 Polluted Soil.</title>
        <authorList>
            <person name="Brown L."/>
            <person name="Ruiz O.N."/>
            <person name="Gunasekera T."/>
        </authorList>
    </citation>
    <scope>NUCLEOTIDE SEQUENCE [LARGE SCALE GENOMIC DNA]</scope>
    <source>
        <strain evidence="4">BAFB</strain>
    </source>
</reference>